<proteinExistence type="predicted"/>
<dbReference type="OrthoDB" id="4209542at2"/>
<dbReference type="AlphaFoldDB" id="A0A1K2F0L4"/>
<evidence type="ECO:0000313" key="1">
    <source>
        <dbReference type="EMBL" id="SFY40533.1"/>
    </source>
</evidence>
<name>A0A1K2F0L4_STRAR</name>
<dbReference type="RefSeq" id="WP_072488500.1">
    <property type="nucleotide sequence ID" value="NZ_CP108276.1"/>
</dbReference>
<organism evidence="1 2">
    <name type="scientific">Streptomyces atratus</name>
    <dbReference type="NCBI Taxonomy" id="1893"/>
    <lineage>
        <taxon>Bacteria</taxon>
        <taxon>Bacillati</taxon>
        <taxon>Actinomycetota</taxon>
        <taxon>Actinomycetes</taxon>
        <taxon>Kitasatosporales</taxon>
        <taxon>Streptomycetaceae</taxon>
        <taxon>Streptomyces</taxon>
    </lineage>
</organism>
<sequence length="133" mass="14391">MDRFVLKDTDFAVDRSESSVQVAPDGTVTIELWGAAEALDAQCDTSPFACAIHPSRLCLTAVPVTWTGDVATVRFDDSMADLYDIGLYLHEHGDIVGELTLDPARTLRIRGSAQVNGRAESMDVQVGLPMPPE</sequence>
<accession>A0A1K2F0L4</accession>
<reference evidence="1 2" key="1">
    <citation type="submission" date="2016-11" db="EMBL/GenBank/DDBJ databases">
        <authorList>
            <person name="Jaros S."/>
            <person name="Januszkiewicz K."/>
            <person name="Wedrychowicz H."/>
        </authorList>
    </citation>
    <scope>NUCLEOTIDE SEQUENCE [LARGE SCALE GENOMIC DNA]</scope>
    <source>
        <strain evidence="1 2">OK807</strain>
    </source>
</reference>
<dbReference type="Proteomes" id="UP000181909">
    <property type="component" value="Unassembled WGS sequence"/>
</dbReference>
<gene>
    <name evidence="1" type="ORF">SAMN02787144_102560</name>
</gene>
<dbReference type="EMBL" id="FPJO01000025">
    <property type="protein sequence ID" value="SFY40533.1"/>
    <property type="molecule type" value="Genomic_DNA"/>
</dbReference>
<protein>
    <submittedName>
        <fullName evidence="1">Uncharacterized protein</fullName>
    </submittedName>
</protein>
<evidence type="ECO:0000313" key="2">
    <source>
        <dbReference type="Proteomes" id="UP000181909"/>
    </source>
</evidence>